<reference evidence="11" key="2">
    <citation type="journal article" date="2021" name="J Anim Sci Technol">
        <title>Complete genome sequence of Paenibacillus konkukensis sp. nov. SK3146 as a potential probiotic strain.</title>
        <authorList>
            <person name="Jung H.I."/>
            <person name="Park S."/>
            <person name="Niu K.M."/>
            <person name="Lee S.W."/>
            <person name="Kothari D."/>
            <person name="Yi K.J."/>
            <person name="Kim S.K."/>
        </authorList>
    </citation>
    <scope>NUCLEOTIDE SEQUENCE</scope>
    <source>
        <strain evidence="11">SK3146</strain>
    </source>
</reference>
<dbReference type="CDD" id="cd01288">
    <property type="entry name" value="FabZ"/>
    <property type="match status" value="1"/>
</dbReference>
<evidence type="ECO:0000256" key="4">
    <source>
        <dbReference type="ARBA" id="ARBA00022490"/>
    </source>
</evidence>
<dbReference type="RefSeq" id="WP_249860183.1">
    <property type="nucleotide sequence ID" value="NZ_CP027059.1"/>
</dbReference>
<evidence type="ECO:0000256" key="8">
    <source>
        <dbReference type="ARBA" id="ARBA00023239"/>
    </source>
</evidence>
<keyword evidence="12" id="KW-1185">Reference proteome</keyword>
<accession>A0ABY4RSA7</accession>
<organism evidence="11 12">
    <name type="scientific">Paenibacillus konkukensis</name>
    <dbReference type="NCBI Taxonomy" id="2020716"/>
    <lineage>
        <taxon>Bacteria</taxon>
        <taxon>Bacillati</taxon>
        <taxon>Bacillota</taxon>
        <taxon>Bacilli</taxon>
        <taxon>Bacillales</taxon>
        <taxon>Paenibacillaceae</taxon>
        <taxon>Paenibacillus</taxon>
    </lineage>
</organism>
<reference evidence="11" key="1">
    <citation type="submission" date="2018-02" db="EMBL/GenBank/DDBJ databases">
        <authorList>
            <person name="Kim S.-K."/>
            <person name="Jung H.-I."/>
            <person name="Lee S.-W."/>
        </authorList>
    </citation>
    <scope>NUCLEOTIDE SEQUENCE</scope>
    <source>
        <strain evidence="11">SK3146</strain>
    </source>
</reference>
<evidence type="ECO:0000313" key="11">
    <source>
        <dbReference type="EMBL" id="UQZ84418.1"/>
    </source>
</evidence>
<evidence type="ECO:0000256" key="5">
    <source>
        <dbReference type="ARBA" id="ARBA00022516"/>
    </source>
</evidence>
<dbReference type="HAMAP" id="MF_00406">
    <property type="entry name" value="FabZ"/>
    <property type="match status" value="1"/>
</dbReference>
<dbReference type="PANTHER" id="PTHR30272:SF1">
    <property type="entry name" value="3-HYDROXYACYL-[ACYL-CARRIER-PROTEIN] DEHYDRATASE"/>
    <property type="match status" value="1"/>
</dbReference>
<dbReference type="EMBL" id="CP027059">
    <property type="protein sequence ID" value="UQZ84418.1"/>
    <property type="molecule type" value="Genomic_DNA"/>
</dbReference>
<dbReference type="InterPro" id="IPR029069">
    <property type="entry name" value="HotDog_dom_sf"/>
</dbReference>
<dbReference type="NCBIfam" id="NF000582">
    <property type="entry name" value="PRK00006.1"/>
    <property type="match status" value="1"/>
</dbReference>
<comment type="catalytic activity">
    <reaction evidence="1 10">
        <text>a (3R)-hydroxyacyl-[ACP] = a (2E)-enoyl-[ACP] + H2O</text>
        <dbReference type="Rhea" id="RHEA:13097"/>
        <dbReference type="Rhea" id="RHEA-COMP:9925"/>
        <dbReference type="Rhea" id="RHEA-COMP:9945"/>
        <dbReference type="ChEBI" id="CHEBI:15377"/>
        <dbReference type="ChEBI" id="CHEBI:78784"/>
        <dbReference type="ChEBI" id="CHEBI:78827"/>
        <dbReference type="EC" id="4.2.1.59"/>
    </reaction>
</comment>
<evidence type="ECO:0000256" key="7">
    <source>
        <dbReference type="ARBA" id="ARBA00023098"/>
    </source>
</evidence>
<evidence type="ECO:0000256" key="3">
    <source>
        <dbReference type="ARBA" id="ARBA00009174"/>
    </source>
</evidence>
<comment type="similarity">
    <text evidence="3 10">Belongs to the thioester dehydratase family. FabZ subfamily.</text>
</comment>
<dbReference type="PANTHER" id="PTHR30272">
    <property type="entry name" value="3-HYDROXYACYL-[ACYL-CARRIER-PROTEIN] DEHYDRATASE"/>
    <property type="match status" value="1"/>
</dbReference>
<name>A0ABY4RSA7_9BACL</name>
<evidence type="ECO:0000256" key="2">
    <source>
        <dbReference type="ARBA" id="ARBA00004496"/>
    </source>
</evidence>
<protein>
    <recommendedName>
        <fullName evidence="10">3-hydroxyacyl-[acyl-carrier-protein] dehydratase FabZ</fullName>
        <ecNumber evidence="10">4.2.1.59</ecNumber>
    </recommendedName>
    <alternativeName>
        <fullName evidence="10">(3R)-hydroxymyristoyl-[acyl-carrier-protein] dehydratase</fullName>
        <shortName evidence="10">(3R)-hydroxymyristoyl-ACP dehydrase</shortName>
    </alternativeName>
    <alternativeName>
        <fullName evidence="10">Beta-hydroxyacyl-ACP dehydratase</fullName>
    </alternativeName>
</protein>
<keyword evidence="4 10" id="KW-0963">Cytoplasm</keyword>
<evidence type="ECO:0000256" key="6">
    <source>
        <dbReference type="ARBA" id="ARBA00022556"/>
    </source>
</evidence>
<keyword evidence="7 10" id="KW-0443">Lipid metabolism</keyword>
<comment type="function">
    <text evidence="9 10">Involved in unsaturated fatty acids biosynthesis. Catalyzes the dehydration of short chain beta-hydroxyacyl-ACPs and long chain saturated and unsaturated beta-hydroxyacyl-ACPs.</text>
</comment>
<evidence type="ECO:0000256" key="9">
    <source>
        <dbReference type="ARBA" id="ARBA00025049"/>
    </source>
</evidence>
<keyword evidence="5 10" id="KW-0444">Lipid biosynthesis</keyword>
<sequence>MLDAMQIQEIIPHRYPFLLVDRILEVEAGVRAVGLKNVTINEPFFAGHFPSYPVMPGVLIVEALAQVGTVAMLQVEANRGKLGFFAGIDEFRFRGQVVPGDTLTLEVEITRLKGSIGKGRATAKVGDKVVAEGTLMFALSDPAKDKN</sequence>
<dbReference type="InterPro" id="IPR013114">
    <property type="entry name" value="FabA_FabZ"/>
</dbReference>
<keyword evidence="8 10" id="KW-0456">Lyase</keyword>
<comment type="subcellular location">
    <subcellularLocation>
        <location evidence="2 10">Cytoplasm</location>
    </subcellularLocation>
</comment>
<evidence type="ECO:0000256" key="1">
    <source>
        <dbReference type="ARBA" id="ARBA00001055"/>
    </source>
</evidence>
<dbReference type="EC" id="4.2.1.59" evidence="10"/>
<feature type="active site" evidence="10">
    <location>
        <position position="48"/>
    </location>
</feature>
<proteinExistence type="inferred from homology"/>
<evidence type="ECO:0000313" key="12">
    <source>
        <dbReference type="Proteomes" id="UP001057134"/>
    </source>
</evidence>
<dbReference type="InterPro" id="IPR010084">
    <property type="entry name" value="FabZ"/>
</dbReference>
<dbReference type="GO" id="GO:0019171">
    <property type="term" value="F:(3R)-hydroxyacyl-[acyl-carrier-protein] dehydratase activity"/>
    <property type="evidence" value="ECO:0007669"/>
    <property type="project" value="UniProtKB-EC"/>
</dbReference>
<keyword evidence="6 10" id="KW-0441">Lipid A biosynthesis</keyword>
<dbReference type="Pfam" id="PF07977">
    <property type="entry name" value="FabA"/>
    <property type="match status" value="1"/>
</dbReference>
<dbReference type="NCBIfam" id="TIGR01750">
    <property type="entry name" value="fabZ"/>
    <property type="match status" value="1"/>
</dbReference>
<dbReference type="Gene3D" id="3.10.129.10">
    <property type="entry name" value="Hotdog Thioesterase"/>
    <property type="match status" value="1"/>
</dbReference>
<dbReference type="Proteomes" id="UP001057134">
    <property type="component" value="Chromosome"/>
</dbReference>
<evidence type="ECO:0000256" key="10">
    <source>
        <dbReference type="HAMAP-Rule" id="MF_00406"/>
    </source>
</evidence>
<gene>
    <name evidence="10 11" type="primary">fabZ</name>
    <name evidence="11" type="ORF">SK3146_03664</name>
</gene>
<dbReference type="SUPFAM" id="SSF54637">
    <property type="entry name" value="Thioesterase/thiol ester dehydrase-isomerase"/>
    <property type="match status" value="1"/>
</dbReference>